<sequence>MSCWSSNSSNPSLHGVTNTNKKLKGVRRRKWGKWVSEIRVPGKQERLWLGTYSTAEAAAVAHDVAVYCLRRPSSLDKLNFPETLSSYDVLKRDDMSPKSVQKVASDVGMDVDARNIAGMKTTLVVEENNNNNYEKKSSSDDCDLFWLEELGDVSEGSEEYGCREGEALNISVEDYL</sequence>
<dbReference type="AlphaFoldDB" id="A0A4P1QTZ6"/>
<evidence type="ECO:0000256" key="3">
    <source>
        <dbReference type="ARBA" id="ARBA00023125"/>
    </source>
</evidence>
<dbReference type="Gramene" id="OIV94949">
    <property type="protein sequence ID" value="OIV94949"/>
    <property type="gene ID" value="TanjilG_22146"/>
</dbReference>
<comment type="similarity">
    <text evidence="7">Belongs to the AP2/ERF transcription factor family. ERF subfamily.</text>
</comment>
<keyword evidence="6" id="KW-0539">Nucleus</keyword>
<dbReference type="InterPro" id="IPR036955">
    <property type="entry name" value="AP2/ERF_dom_sf"/>
</dbReference>
<dbReference type="InterPro" id="IPR051032">
    <property type="entry name" value="AP2/ERF_TF_ERF_subfamily"/>
</dbReference>
<name>A0A4P1QTZ6_LUPAN</name>
<dbReference type="SMART" id="SM00380">
    <property type="entry name" value="AP2"/>
    <property type="match status" value="1"/>
</dbReference>
<dbReference type="PROSITE" id="PS51032">
    <property type="entry name" value="AP2_ERF"/>
    <property type="match status" value="1"/>
</dbReference>
<dbReference type="CDD" id="cd00018">
    <property type="entry name" value="AP2"/>
    <property type="match status" value="1"/>
</dbReference>
<dbReference type="PANTHER" id="PTHR31985">
    <property type="entry name" value="ETHYLENE-RESPONSIVE TRANSCRIPTION FACTOR ERF042-RELATED"/>
    <property type="match status" value="1"/>
</dbReference>
<evidence type="ECO:0000256" key="1">
    <source>
        <dbReference type="ARBA" id="ARBA00004123"/>
    </source>
</evidence>
<keyword evidence="2" id="KW-0805">Transcription regulation</keyword>
<organism evidence="10 11">
    <name type="scientific">Lupinus angustifolius</name>
    <name type="common">Narrow-leaved blue lupine</name>
    <dbReference type="NCBI Taxonomy" id="3871"/>
    <lineage>
        <taxon>Eukaryota</taxon>
        <taxon>Viridiplantae</taxon>
        <taxon>Streptophyta</taxon>
        <taxon>Embryophyta</taxon>
        <taxon>Tracheophyta</taxon>
        <taxon>Spermatophyta</taxon>
        <taxon>Magnoliopsida</taxon>
        <taxon>eudicotyledons</taxon>
        <taxon>Gunneridae</taxon>
        <taxon>Pentapetalae</taxon>
        <taxon>rosids</taxon>
        <taxon>fabids</taxon>
        <taxon>Fabales</taxon>
        <taxon>Fabaceae</taxon>
        <taxon>Papilionoideae</taxon>
        <taxon>50 kb inversion clade</taxon>
        <taxon>genistoids sensu lato</taxon>
        <taxon>core genistoids</taxon>
        <taxon>Genisteae</taxon>
        <taxon>Lupinus</taxon>
    </lineage>
</organism>
<dbReference type="Gene3D" id="3.30.730.10">
    <property type="entry name" value="AP2/ERF domain"/>
    <property type="match status" value="1"/>
</dbReference>
<feature type="domain" description="AP2/ERF" evidence="9">
    <location>
        <begin position="22"/>
        <end position="81"/>
    </location>
</feature>
<evidence type="ECO:0000256" key="2">
    <source>
        <dbReference type="ARBA" id="ARBA00023015"/>
    </source>
</evidence>
<evidence type="ECO:0000256" key="8">
    <source>
        <dbReference type="SAM" id="MobiDB-lite"/>
    </source>
</evidence>
<dbReference type="PRINTS" id="PR00367">
    <property type="entry name" value="ETHRSPELEMNT"/>
</dbReference>
<feature type="region of interest" description="Disordered" evidence="8">
    <location>
        <begin position="1"/>
        <end position="21"/>
    </location>
</feature>
<dbReference type="GO" id="GO:0003700">
    <property type="term" value="F:DNA-binding transcription factor activity"/>
    <property type="evidence" value="ECO:0007669"/>
    <property type="project" value="InterPro"/>
</dbReference>
<dbReference type="GO" id="GO:0003677">
    <property type="term" value="F:DNA binding"/>
    <property type="evidence" value="ECO:0007669"/>
    <property type="project" value="UniProtKB-KW"/>
</dbReference>
<accession>A0A4P1QTZ6</accession>
<protein>
    <recommendedName>
        <fullName evidence="9">AP2/ERF domain-containing protein</fullName>
    </recommendedName>
</protein>
<evidence type="ECO:0000256" key="5">
    <source>
        <dbReference type="ARBA" id="ARBA00023163"/>
    </source>
</evidence>
<keyword evidence="11" id="KW-1185">Reference proteome</keyword>
<keyword evidence="4" id="KW-0010">Activator</keyword>
<reference evidence="10 11" key="1">
    <citation type="journal article" date="2017" name="Plant Biotechnol. J.">
        <title>A comprehensive draft genome sequence for lupin (Lupinus angustifolius), an emerging health food: insights into plant-microbe interactions and legume evolution.</title>
        <authorList>
            <person name="Hane J.K."/>
            <person name="Ming Y."/>
            <person name="Kamphuis L.G."/>
            <person name="Nelson M.N."/>
            <person name="Garg G."/>
            <person name="Atkins C.A."/>
            <person name="Bayer P.E."/>
            <person name="Bravo A."/>
            <person name="Bringans S."/>
            <person name="Cannon S."/>
            <person name="Edwards D."/>
            <person name="Foley R."/>
            <person name="Gao L.L."/>
            <person name="Harrison M.J."/>
            <person name="Huang W."/>
            <person name="Hurgobin B."/>
            <person name="Li S."/>
            <person name="Liu C.W."/>
            <person name="McGrath A."/>
            <person name="Morahan G."/>
            <person name="Murray J."/>
            <person name="Weller J."/>
            <person name="Jian J."/>
            <person name="Singh K.B."/>
        </authorList>
    </citation>
    <scope>NUCLEOTIDE SEQUENCE [LARGE SCALE GENOMIC DNA]</scope>
    <source>
        <strain evidence="11">cv. Tanjil</strain>
        <tissue evidence="10">Whole plant</tissue>
    </source>
</reference>
<keyword evidence="5" id="KW-0804">Transcription</keyword>
<dbReference type="STRING" id="3871.A0A4P1QTZ6"/>
<feature type="compositionally biased region" description="Low complexity" evidence="8">
    <location>
        <begin position="1"/>
        <end position="12"/>
    </location>
</feature>
<dbReference type="InterPro" id="IPR016177">
    <property type="entry name" value="DNA-bd_dom_sf"/>
</dbReference>
<evidence type="ECO:0000259" key="9">
    <source>
        <dbReference type="PROSITE" id="PS51032"/>
    </source>
</evidence>
<keyword evidence="3" id="KW-0238">DNA-binding</keyword>
<dbReference type="PANTHER" id="PTHR31985:SF45">
    <property type="entry name" value="ETHYLENE-RESPONSIVE TRANSCRIPTION FACTOR ERF020"/>
    <property type="match status" value="1"/>
</dbReference>
<dbReference type="SUPFAM" id="SSF54171">
    <property type="entry name" value="DNA-binding domain"/>
    <property type="match status" value="1"/>
</dbReference>
<dbReference type="OrthoDB" id="1849108at2759"/>
<dbReference type="InterPro" id="IPR001471">
    <property type="entry name" value="AP2/ERF_dom"/>
</dbReference>
<evidence type="ECO:0000313" key="10">
    <source>
        <dbReference type="EMBL" id="OIV94949.1"/>
    </source>
</evidence>
<dbReference type="Proteomes" id="UP000188354">
    <property type="component" value="Chromosome LG17"/>
</dbReference>
<evidence type="ECO:0000313" key="11">
    <source>
        <dbReference type="Proteomes" id="UP000188354"/>
    </source>
</evidence>
<dbReference type="KEGG" id="lang:109331770"/>
<dbReference type="GO" id="GO:0005634">
    <property type="term" value="C:nucleus"/>
    <property type="evidence" value="ECO:0007669"/>
    <property type="project" value="UniProtKB-SubCell"/>
</dbReference>
<gene>
    <name evidence="10" type="ORF">TanjilG_22146</name>
</gene>
<dbReference type="EMBL" id="CM007377">
    <property type="protein sequence ID" value="OIV94949.1"/>
    <property type="molecule type" value="Genomic_DNA"/>
</dbReference>
<evidence type="ECO:0000256" key="7">
    <source>
        <dbReference type="ARBA" id="ARBA00024343"/>
    </source>
</evidence>
<dbReference type="Pfam" id="PF00847">
    <property type="entry name" value="AP2"/>
    <property type="match status" value="1"/>
</dbReference>
<proteinExistence type="inferred from homology"/>
<comment type="subcellular location">
    <subcellularLocation>
        <location evidence="1">Nucleus</location>
    </subcellularLocation>
</comment>
<evidence type="ECO:0000256" key="6">
    <source>
        <dbReference type="ARBA" id="ARBA00023242"/>
    </source>
</evidence>
<evidence type="ECO:0000256" key="4">
    <source>
        <dbReference type="ARBA" id="ARBA00023159"/>
    </source>
</evidence>